<evidence type="ECO:0000313" key="3">
    <source>
        <dbReference type="Proteomes" id="UP000294850"/>
    </source>
</evidence>
<dbReference type="OrthoDB" id="112777at2"/>
<name>A0A4R5DKX3_9BACT</name>
<reference evidence="2 3" key="1">
    <citation type="submission" date="2019-03" db="EMBL/GenBank/DDBJ databases">
        <title>Dyadobacter AR-3-6 sp. nov., isolated from arctic soil.</title>
        <authorList>
            <person name="Chaudhary D.K."/>
        </authorList>
    </citation>
    <scope>NUCLEOTIDE SEQUENCE [LARGE SCALE GENOMIC DNA]</scope>
    <source>
        <strain evidence="2 3">AR-3-6</strain>
    </source>
</reference>
<dbReference type="AlphaFoldDB" id="A0A4R5DKX3"/>
<keyword evidence="3" id="KW-1185">Reference proteome</keyword>
<proteinExistence type="predicted"/>
<dbReference type="InterPro" id="IPR051604">
    <property type="entry name" value="Ergot_Alk_Oxidoreductase"/>
</dbReference>
<dbReference type="EMBL" id="SMFL01000005">
    <property type="protein sequence ID" value="TDE14852.1"/>
    <property type="molecule type" value="Genomic_DNA"/>
</dbReference>
<evidence type="ECO:0000259" key="1">
    <source>
        <dbReference type="Pfam" id="PF05368"/>
    </source>
</evidence>
<accession>A0A4R5DKX3</accession>
<dbReference type="Gene3D" id="3.90.25.10">
    <property type="entry name" value="UDP-galactose 4-epimerase, domain 1"/>
    <property type="match status" value="1"/>
</dbReference>
<comment type="caution">
    <text evidence="2">The sequence shown here is derived from an EMBL/GenBank/DDBJ whole genome shotgun (WGS) entry which is preliminary data.</text>
</comment>
<dbReference type="PANTHER" id="PTHR43162">
    <property type="match status" value="1"/>
</dbReference>
<sequence>MYIILGASGHVGSVVAETLLNEGQQVTIITRDEKKTEFWKQKGATVAIADVHDVKTLNQVFRRGKRLFLLNPPAAPGSDTAVEERKTVDKILEALDNSGLDSIVAQSTYGAQPGNQLGDLGVLYDMEQLLEKKPFPVSIIRAAYYMSNWEASLLSARKEGIVNTLYPVDFKLPMVAPADMGRFAAKILMQPADGNRIYNIEGPQMYSAQEVAAGFQKVLNRDVKAVETPRENWIETLEKKSASPIRQLSLWLI</sequence>
<dbReference type="Proteomes" id="UP000294850">
    <property type="component" value="Unassembled WGS sequence"/>
</dbReference>
<dbReference type="SUPFAM" id="SSF51735">
    <property type="entry name" value="NAD(P)-binding Rossmann-fold domains"/>
    <property type="match status" value="1"/>
</dbReference>
<dbReference type="InterPro" id="IPR008030">
    <property type="entry name" value="NmrA-like"/>
</dbReference>
<dbReference type="PANTHER" id="PTHR43162:SF1">
    <property type="entry name" value="PRESTALK A DIFFERENTIATION PROTEIN A"/>
    <property type="match status" value="1"/>
</dbReference>
<gene>
    <name evidence="2" type="ORF">E0F88_16870</name>
</gene>
<dbReference type="RefSeq" id="WP_131959436.1">
    <property type="nucleotide sequence ID" value="NZ_SMFL01000005.1"/>
</dbReference>
<evidence type="ECO:0000313" key="2">
    <source>
        <dbReference type="EMBL" id="TDE14852.1"/>
    </source>
</evidence>
<organism evidence="2 3">
    <name type="scientific">Dyadobacter psychrotolerans</name>
    <dbReference type="NCBI Taxonomy" id="2541721"/>
    <lineage>
        <taxon>Bacteria</taxon>
        <taxon>Pseudomonadati</taxon>
        <taxon>Bacteroidota</taxon>
        <taxon>Cytophagia</taxon>
        <taxon>Cytophagales</taxon>
        <taxon>Spirosomataceae</taxon>
        <taxon>Dyadobacter</taxon>
    </lineage>
</organism>
<protein>
    <submittedName>
        <fullName evidence="2">NAD-dependent epimerase/dehydratase family protein</fullName>
    </submittedName>
</protein>
<feature type="domain" description="NmrA-like" evidence="1">
    <location>
        <begin position="4"/>
        <end position="236"/>
    </location>
</feature>
<dbReference type="InterPro" id="IPR036291">
    <property type="entry name" value="NAD(P)-bd_dom_sf"/>
</dbReference>
<dbReference type="Gene3D" id="3.40.50.720">
    <property type="entry name" value="NAD(P)-binding Rossmann-like Domain"/>
    <property type="match status" value="1"/>
</dbReference>
<dbReference type="Pfam" id="PF05368">
    <property type="entry name" value="NmrA"/>
    <property type="match status" value="1"/>
</dbReference>